<feature type="transmembrane region" description="Helical" evidence="5">
    <location>
        <begin position="211"/>
        <end position="230"/>
    </location>
</feature>
<keyword evidence="3 5" id="KW-1133">Transmembrane helix</keyword>
<comment type="caution">
    <text evidence="7">The sequence shown here is derived from an EMBL/GenBank/DDBJ whole genome shotgun (WGS) entry which is preliminary data.</text>
</comment>
<feature type="transmembrane region" description="Helical" evidence="5">
    <location>
        <begin position="148"/>
        <end position="169"/>
    </location>
</feature>
<sequence>MSPRDLSAFVALALIWGLSFLVILRIVAAFGFVGAVSFRAFVAGATLLIVAALTRRRLSFGGARWRQYATVGATTVAGQLIGLNYATPRIGTAMAAILVASIPLFSMVIAQAWGLERMTPARLVGLGFGLLGIVMLVGFPPVEPSWTFLLGCLCGLAASFSAAFGSVYASRALRKVGAWEVTIAAFLFGGAMTLPLLALVPVPGWPRPVDYLYLLIAGCLMSALTYTLYFRLVATIGATRAISVEFAVTLVAVLVGALALDEPISAMQLAGAACVVLGCALVLGLAPGRFRSS</sequence>
<keyword evidence="4 5" id="KW-0472">Membrane</keyword>
<feature type="transmembrane region" description="Helical" evidence="5">
    <location>
        <begin position="65"/>
        <end position="86"/>
    </location>
</feature>
<evidence type="ECO:0000313" key="7">
    <source>
        <dbReference type="EMBL" id="MCP8938150.1"/>
    </source>
</evidence>
<feature type="transmembrane region" description="Helical" evidence="5">
    <location>
        <begin position="123"/>
        <end position="142"/>
    </location>
</feature>
<evidence type="ECO:0000256" key="4">
    <source>
        <dbReference type="ARBA" id="ARBA00023136"/>
    </source>
</evidence>
<feature type="transmembrane region" description="Helical" evidence="5">
    <location>
        <begin position="181"/>
        <end position="205"/>
    </location>
</feature>
<protein>
    <submittedName>
        <fullName evidence="7">DMT family transporter</fullName>
    </submittedName>
</protein>
<feature type="transmembrane region" description="Helical" evidence="5">
    <location>
        <begin position="36"/>
        <end position="53"/>
    </location>
</feature>
<dbReference type="PANTHER" id="PTHR32322">
    <property type="entry name" value="INNER MEMBRANE TRANSPORTER"/>
    <property type="match status" value="1"/>
</dbReference>
<evidence type="ECO:0000259" key="6">
    <source>
        <dbReference type="Pfam" id="PF00892"/>
    </source>
</evidence>
<dbReference type="SUPFAM" id="SSF103481">
    <property type="entry name" value="Multidrug resistance efflux transporter EmrE"/>
    <property type="match status" value="2"/>
</dbReference>
<gene>
    <name evidence="7" type="ORF">NK718_06460</name>
</gene>
<feature type="transmembrane region" description="Helical" evidence="5">
    <location>
        <begin position="92"/>
        <end position="111"/>
    </location>
</feature>
<feature type="domain" description="EamA" evidence="6">
    <location>
        <begin position="9"/>
        <end position="137"/>
    </location>
</feature>
<dbReference type="InterPro" id="IPR000620">
    <property type="entry name" value="EamA_dom"/>
</dbReference>
<reference evidence="7 8" key="1">
    <citation type="submission" date="2022-07" db="EMBL/GenBank/DDBJ databases">
        <authorList>
            <person name="Li W.-J."/>
            <person name="Deng Q.-Q."/>
        </authorList>
    </citation>
    <scope>NUCLEOTIDE SEQUENCE [LARGE SCALE GENOMIC DNA]</scope>
    <source>
        <strain evidence="7 8">SYSU M60028</strain>
    </source>
</reference>
<feature type="transmembrane region" description="Helical" evidence="5">
    <location>
        <begin position="7"/>
        <end position="30"/>
    </location>
</feature>
<evidence type="ECO:0000256" key="2">
    <source>
        <dbReference type="ARBA" id="ARBA00022692"/>
    </source>
</evidence>
<keyword evidence="2 5" id="KW-0812">Transmembrane</keyword>
<feature type="transmembrane region" description="Helical" evidence="5">
    <location>
        <begin position="266"/>
        <end position="286"/>
    </location>
</feature>
<evidence type="ECO:0000256" key="3">
    <source>
        <dbReference type="ARBA" id="ARBA00022989"/>
    </source>
</evidence>
<dbReference type="InterPro" id="IPR037185">
    <property type="entry name" value="EmrE-like"/>
</dbReference>
<proteinExistence type="predicted"/>
<feature type="domain" description="EamA" evidence="6">
    <location>
        <begin position="150"/>
        <end position="283"/>
    </location>
</feature>
<evidence type="ECO:0000313" key="8">
    <source>
        <dbReference type="Proteomes" id="UP001205890"/>
    </source>
</evidence>
<name>A0ABT1LBL1_9HYPH</name>
<dbReference type="RefSeq" id="WP_254739757.1">
    <property type="nucleotide sequence ID" value="NZ_JANCLU010000004.1"/>
</dbReference>
<dbReference type="PANTHER" id="PTHR32322:SF9">
    <property type="entry name" value="AMINO-ACID METABOLITE EFFLUX PUMP-RELATED"/>
    <property type="match status" value="1"/>
</dbReference>
<accession>A0ABT1LBL1</accession>
<dbReference type="Proteomes" id="UP001205890">
    <property type="component" value="Unassembled WGS sequence"/>
</dbReference>
<dbReference type="Pfam" id="PF00892">
    <property type="entry name" value="EamA"/>
    <property type="match status" value="2"/>
</dbReference>
<comment type="subcellular location">
    <subcellularLocation>
        <location evidence="1">Membrane</location>
        <topology evidence="1">Multi-pass membrane protein</topology>
    </subcellularLocation>
</comment>
<keyword evidence="8" id="KW-1185">Reference proteome</keyword>
<dbReference type="InterPro" id="IPR050638">
    <property type="entry name" value="AA-Vitamin_Transporters"/>
</dbReference>
<organism evidence="7 8">
    <name type="scientific">Alsobacter ponti</name>
    <dbReference type="NCBI Taxonomy" id="2962936"/>
    <lineage>
        <taxon>Bacteria</taxon>
        <taxon>Pseudomonadati</taxon>
        <taxon>Pseudomonadota</taxon>
        <taxon>Alphaproteobacteria</taxon>
        <taxon>Hyphomicrobiales</taxon>
        <taxon>Alsobacteraceae</taxon>
        <taxon>Alsobacter</taxon>
    </lineage>
</organism>
<evidence type="ECO:0000256" key="5">
    <source>
        <dbReference type="SAM" id="Phobius"/>
    </source>
</evidence>
<dbReference type="EMBL" id="JANCLU010000004">
    <property type="protein sequence ID" value="MCP8938150.1"/>
    <property type="molecule type" value="Genomic_DNA"/>
</dbReference>
<evidence type="ECO:0000256" key="1">
    <source>
        <dbReference type="ARBA" id="ARBA00004141"/>
    </source>
</evidence>
<feature type="transmembrane region" description="Helical" evidence="5">
    <location>
        <begin position="242"/>
        <end position="260"/>
    </location>
</feature>